<accession>A0A557SNY8</accession>
<dbReference type="GO" id="GO:0032259">
    <property type="term" value="P:methylation"/>
    <property type="evidence" value="ECO:0007669"/>
    <property type="project" value="UniProtKB-KW"/>
</dbReference>
<evidence type="ECO:0000256" key="4">
    <source>
        <dbReference type="SAM" id="Phobius"/>
    </source>
</evidence>
<keyword evidence="1 5" id="KW-0489">Methyltransferase</keyword>
<keyword evidence="3" id="KW-0949">S-adenosyl-L-methionine</keyword>
<keyword evidence="2 5" id="KW-0808">Transferase</keyword>
<name>A0A557SNY8_9RHOO</name>
<comment type="caution">
    <text evidence="5">The sequence shown here is derived from an EMBL/GenBank/DDBJ whole genome shotgun (WGS) entry which is preliminary data.</text>
</comment>
<dbReference type="AlphaFoldDB" id="A0A557SNY8"/>
<dbReference type="SUPFAM" id="SSF53335">
    <property type="entry name" value="S-adenosyl-L-methionine-dependent methyltransferases"/>
    <property type="match status" value="1"/>
</dbReference>
<keyword evidence="4" id="KW-0472">Membrane</keyword>
<evidence type="ECO:0000256" key="3">
    <source>
        <dbReference type="ARBA" id="ARBA00022691"/>
    </source>
</evidence>
<keyword evidence="4" id="KW-1133">Transmembrane helix</keyword>
<dbReference type="EMBL" id="VMNI01000003">
    <property type="protein sequence ID" value="TVO79060.1"/>
    <property type="molecule type" value="Genomic_DNA"/>
</dbReference>
<proteinExistence type="predicted"/>
<evidence type="ECO:0000313" key="6">
    <source>
        <dbReference type="Proteomes" id="UP000318349"/>
    </source>
</evidence>
<dbReference type="GO" id="GO:0016279">
    <property type="term" value="F:protein-lysine N-methyltransferase activity"/>
    <property type="evidence" value="ECO:0007669"/>
    <property type="project" value="InterPro"/>
</dbReference>
<dbReference type="InterPro" id="IPR026170">
    <property type="entry name" value="FAM173A/B"/>
</dbReference>
<dbReference type="InterPro" id="IPR029063">
    <property type="entry name" value="SAM-dependent_MTases_sf"/>
</dbReference>
<keyword evidence="4" id="KW-0812">Transmembrane</keyword>
<dbReference type="PANTHER" id="PTHR13610:SF9">
    <property type="entry name" value="FI06469P"/>
    <property type="match status" value="1"/>
</dbReference>
<sequence>MSPRWLIPSSMPLIRFVLSQLIGWAVIFAALKLGAPLSGFALALSQGALAALASRVLGAPRWWHAFHLAFTPLVWAASGLGISAGWYLAAFTVLALFYWTSFRTQVPLFLTNAATTHAVLDLLPKKPTRVLDAGAGTGSLVRPLAAARPDCHFVGIEAAPGPWLIGRLLAAGTPNIDWRRGDFWADDWAAYDLIYTFLSPVPMPEVWAKAQAQMRPGARLVSNSFAVPGVAPDFIVPATATGGRELYVYSPAAKGKAPIKG</sequence>
<gene>
    <name evidence="5" type="ORF">FHP89_02410</name>
</gene>
<dbReference type="Gene3D" id="3.40.50.150">
    <property type="entry name" value="Vaccinia Virus protein VP39"/>
    <property type="match status" value="1"/>
</dbReference>
<evidence type="ECO:0000256" key="1">
    <source>
        <dbReference type="ARBA" id="ARBA00022603"/>
    </source>
</evidence>
<dbReference type="CDD" id="cd02440">
    <property type="entry name" value="AdoMet_MTases"/>
    <property type="match status" value="1"/>
</dbReference>
<evidence type="ECO:0000256" key="2">
    <source>
        <dbReference type="ARBA" id="ARBA00022679"/>
    </source>
</evidence>
<feature type="transmembrane region" description="Helical" evidence="4">
    <location>
        <begin position="69"/>
        <end position="99"/>
    </location>
</feature>
<protein>
    <submittedName>
        <fullName evidence="5">Class I SAM-dependent methyltransferase</fullName>
    </submittedName>
</protein>
<dbReference type="PANTHER" id="PTHR13610">
    <property type="entry name" value="METHYLTRANSFERASE DOMAIN-CONTAINING PROTEIN"/>
    <property type="match status" value="1"/>
</dbReference>
<reference evidence="5 6" key="1">
    <citation type="submission" date="2019-07" db="EMBL/GenBank/DDBJ databases">
        <title>The pathways for chlorine oxyanion respiration interact through the shared metabolite chlorate.</title>
        <authorList>
            <person name="Barnum T.P."/>
            <person name="Cheng Y."/>
            <person name="Hill K.A."/>
            <person name="Lucas L.N."/>
            <person name="Carlson H.K."/>
            <person name="Coates J.D."/>
        </authorList>
    </citation>
    <scope>NUCLEOTIDE SEQUENCE [LARGE SCALE GENOMIC DNA]</scope>
    <source>
        <strain evidence="5 6">SFB-1</strain>
    </source>
</reference>
<evidence type="ECO:0000313" key="5">
    <source>
        <dbReference type="EMBL" id="TVO79060.1"/>
    </source>
</evidence>
<dbReference type="Proteomes" id="UP000318349">
    <property type="component" value="Unassembled WGS sequence"/>
</dbReference>
<organism evidence="5 6">
    <name type="scientific">Denitromonas halophila</name>
    <dbReference type="NCBI Taxonomy" id="1629404"/>
    <lineage>
        <taxon>Bacteria</taxon>
        <taxon>Pseudomonadati</taxon>
        <taxon>Pseudomonadota</taxon>
        <taxon>Betaproteobacteria</taxon>
        <taxon>Rhodocyclales</taxon>
        <taxon>Zoogloeaceae</taxon>
        <taxon>Denitromonas</taxon>
    </lineage>
</organism>